<dbReference type="eggNOG" id="COG4856">
    <property type="taxonomic scope" value="Bacteria"/>
</dbReference>
<dbReference type="PANTHER" id="PTHR37804:SF1">
    <property type="entry name" value="CDAA REGULATORY PROTEIN CDAR"/>
    <property type="match status" value="1"/>
</dbReference>
<name>D5EE89_AMICL</name>
<evidence type="ECO:0000256" key="1">
    <source>
        <dbReference type="SAM" id="Phobius"/>
    </source>
</evidence>
<dbReference type="KEGG" id="aco:Amico_0738"/>
<dbReference type="HOGENOM" id="CLU_039811_1_2_0"/>
<dbReference type="Proteomes" id="UP000002366">
    <property type="component" value="Chromosome"/>
</dbReference>
<dbReference type="Gene3D" id="2.170.120.30">
    <property type="match status" value="2"/>
</dbReference>
<keyword evidence="1" id="KW-0812">Transmembrane</keyword>
<dbReference type="PANTHER" id="PTHR37804">
    <property type="entry name" value="CDAA REGULATORY PROTEIN CDAR"/>
    <property type="match status" value="1"/>
</dbReference>
<dbReference type="Pfam" id="PF07949">
    <property type="entry name" value="YbbR"/>
    <property type="match status" value="2"/>
</dbReference>
<feature type="transmembrane region" description="Helical" evidence="1">
    <location>
        <begin position="16"/>
        <end position="33"/>
    </location>
</feature>
<organism evidence="2 3">
    <name type="scientific">Aminobacterium colombiense (strain DSM 12261 / ALA-1)</name>
    <dbReference type="NCBI Taxonomy" id="572547"/>
    <lineage>
        <taxon>Bacteria</taxon>
        <taxon>Thermotogati</taxon>
        <taxon>Synergistota</taxon>
        <taxon>Synergistia</taxon>
        <taxon>Synergistales</taxon>
        <taxon>Aminobacteriaceae</taxon>
        <taxon>Aminobacterium</taxon>
    </lineage>
</organism>
<dbReference type="Gene3D" id="2.170.120.40">
    <property type="entry name" value="YbbR-like domain"/>
    <property type="match status" value="2"/>
</dbReference>
<accession>D5EE89</accession>
<dbReference type="InterPro" id="IPR053154">
    <property type="entry name" value="c-di-AMP_regulator"/>
</dbReference>
<dbReference type="EMBL" id="CP001997">
    <property type="protein sequence ID" value="ADE56871.1"/>
    <property type="molecule type" value="Genomic_DNA"/>
</dbReference>
<protein>
    <submittedName>
        <fullName evidence="2">YbbR family protein</fullName>
    </submittedName>
</protein>
<gene>
    <name evidence="2" type="ordered locus">Amico_0738</name>
</gene>
<dbReference type="InterPro" id="IPR012505">
    <property type="entry name" value="YbbR"/>
</dbReference>
<dbReference type="STRING" id="572547.Amico_0738"/>
<evidence type="ECO:0000313" key="2">
    <source>
        <dbReference type="EMBL" id="ADE56871.1"/>
    </source>
</evidence>
<keyword evidence="3" id="KW-1185">Reference proteome</keyword>
<proteinExistence type="predicted"/>
<keyword evidence="1" id="KW-1133">Transmembrane helix</keyword>
<keyword evidence="1" id="KW-0472">Membrane</keyword>
<sequence length="408" mass="44789">MSPVRRKIDTLLSSPNFLRIISIVIAVLLWFYVSGDRANEIVKTFKCQVDFLNVPPQTILKTEAKTVEISVSGSRRVLDSLQQGSIICEVDAKGLSLGKYRLAVRAIVPKDVKLVGINPSQIAMEMVRYVERVVPVEVTVKDGLPSGLYLESVHVTPKDITVKGVEKDLARIESVRVSPTFDQLKSGEEITVPVEIIKSQGFEDEVTIDPGQVKLMAVLAQGLPKKKVPVNVQVVGKPDSDYSVKAIVVEPSEVEVEGPYPSLGSLSRLETETIDITGLSQEQSMVVPLKPLEDSSLKYTGASSVRVNILLKPYTVSKLLNNVAVEVEGNSIYPGWSVEPTTVNITIEGIPSEVEKINETNFPIEPYVNVTNIVSRKLMVPVQIRNTSKSIHVVKVDPSRVTVRAEVE</sequence>
<reference evidence="2 3" key="1">
    <citation type="journal article" date="2010" name="Stand. Genomic Sci.">
        <title>Complete genome sequence of Aminobacterium colombiense type strain (ALA-1).</title>
        <authorList>
            <person name="Chertkov O."/>
            <person name="Sikorski J."/>
            <person name="Brambilla E."/>
            <person name="Lapidus A."/>
            <person name="Copeland A."/>
            <person name="Glavina Del Rio T."/>
            <person name="Nolan M."/>
            <person name="Lucas S."/>
            <person name="Tice H."/>
            <person name="Cheng J.F."/>
            <person name="Han C."/>
            <person name="Detter J.C."/>
            <person name="Bruce D."/>
            <person name="Tapia R."/>
            <person name="Goodwin L."/>
            <person name="Pitluck S."/>
            <person name="Liolios K."/>
            <person name="Ivanova N."/>
            <person name="Mavromatis K."/>
            <person name="Ovchinnikova G."/>
            <person name="Pati A."/>
            <person name="Chen A."/>
            <person name="Palaniappan K."/>
            <person name="Land M."/>
            <person name="Hauser L."/>
            <person name="Chang Y.J."/>
            <person name="Jeffries C.D."/>
            <person name="Spring S."/>
            <person name="Rohde M."/>
            <person name="Goker M."/>
            <person name="Bristow J."/>
            <person name="Eisen J.A."/>
            <person name="Markowitz V."/>
            <person name="Hugenholtz P."/>
            <person name="Kyrpides N.C."/>
            <person name="Klenk H.P."/>
        </authorList>
    </citation>
    <scope>NUCLEOTIDE SEQUENCE [LARGE SCALE GENOMIC DNA]</scope>
    <source>
        <strain evidence="3">DSM 12261 / ALA-1</strain>
    </source>
</reference>
<dbReference type="AlphaFoldDB" id="D5EE89"/>
<evidence type="ECO:0000313" key="3">
    <source>
        <dbReference type="Proteomes" id="UP000002366"/>
    </source>
</evidence>